<gene>
    <name evidence="1" type="ORF">EP073_12685</name>
</gene>
<protein>
    <submittedName>
        <fullName evidence="1">Acylneuraminate cytidylyltransferase</fullName>
    </submittedName>
</protein>
<evidence type="ECO:0000313" key="2">
    <source>
        <dbReference type="Proteomes" id="UP000287502"/>
    </source>
</evidence>
<keyword evidence="1" id="KW-0548">Nucleotidyltransferase</keyword>
<reference evidence="1 2" key="1">
    <citation type="submission" date="2019-01" db="EMBL/GenBank/DDBJ databases">
        <title>Geovibrio thiophilus DSM 11263, complete genome.</title>
        <authorList>
            <person name="Spring S."/>
            <person name="Bunk B."/>
            <person name="Sproer C."/>
        </authorList>
    </citation>
    <scope>NUCLEOTIDE SEQUENCE [LARGE SCALE GENOMIC DNA]</scope>
    <source>
        <strain evidence="1 2">DSM 11263</strain>
    </source>
</reference>
<accession>A0A3R5V0J5</accession>
<evidence type="ECO:0000313" key="1">
    <source>
        <dbReference type="EMBL" id="QAR34230.1"/>
    </source>
</evidence>
<organism evidence="1 2">
    <name type="scientific">Geovibrio thiophilus</name>
    <dbReference type="NCBI Taxonomy" id="139438"/>
    <lineage>
        <taxon>Bacteria</taxon>
        <taxon>Pseudomonadati</taxon>
        <taxon>Deferribacterota</taxon>
        <taxon>Deferribacteres</taxon>
        <taxon>Deferribacterales</taxon>
        <taxon>Geovibrionaceae</taxon>
        <taxon>Geovibrio</taxon>
    </lineage>
</organism>
<name>A0A3R5V0J5_9BACT</name>
<dbReference type="Pfam" id="PF02348">
    <property type="entry name" value="CTP_transf_3"/>
    <property type="match status" value="1"/>
</dbReference>
<dbReference type="InterPro" id="IPR003329">
    <property type="entry name" value="Cytidylyl_trans"/>
</dbReference>
<dbReference type="EMBL" id="CP035108">
    <property type="protein sequence ID" value="QAR34230.1"/>
    <property type="molecule type" value="Genomic_DNA"/>
</dbReference>
<dbReference type="OrthoDB" id="9815559at2"/>
<sequence>MRLGIIIQARMGSSRLPGKILRKLPENGGRTALEHVVRRCLMVKEAAEVIVATTTEEADLIVVNEAARLGVRSFRGSEDDVLERYYLAAKEAELDAVMRITSDCPCHDPEVLGDMVRKFTGSRADYVSNTVTRTYPHGLDAEVFTFAALERAYKETDNKQFREHVTPYLYRTGLFKTVQLIQEENTSGIRVTLDTPEDYALLTAVFEFLGDDFGLKELEELFEQKKWLSYITKPIVQKAVFADMAEEIEAAVRLLEKQDMHRAAAVLKREI</sequence>
<dbReference type="PANTHER" id="PTHR42866:SF1">
    <property type="entry name" value="SPORE COAT POLYSACCHARIDE BIOSYNTHESIS PROTEIN SPSF"/>
    <property type="match status" value="1"/>
</dbReference>
<dbReference type="Proteomes" id="UP000287502">
    <property type="component" value="Chromosome"/>
</dbReference>
<dbReference type="GO" id="GO:0005829">
    <property type="term" value="C:cytosol"/>
    <property type="evidence" value="ECO:0007669"/>
    <property type="project" value="TreeGrafter"/>
</dbReference>
<dbReference type="KEGG" id="gtl:EP073_12685"/>
<dbReference type="GO" id="GO:0016779">
    <property type="term" value="F:nucleotidyltransferase activity"/>
    <property type="evidence" value="ECO:0007669"/>
    <property type="project" value="UniProtKB-KW"/>
</dbReference>
<dbReference type="PANTHER" id="PTHR42866">
    <property type="entry name" value="3-DEOXY-MANNO-OCTULOSONATE CYTIDYLYLTRANSFERASE"/>
    <property type="match status" value="1"/>
</dbReference>
<keyword evidence="1" id="KW-0808">Transferase</keyword>
<dbReference type="AlphaFoldDB" id="A0A3R5V0J5"/>
<proteinExistence type="predicted"/>
<dbReference type="Gene3D" id="3.90.550.10">
    <property type="entry name" value="Spore Coat Polysaccharide Biosynthesis Protein SpsA, Chain A"/>
    <property type="match status" value="1"/>
</dbReference>
<dbReference type="SUPFAM" id="SSF53448">
    <property type="entry name" value="Nucleotide-diphospho-sugar transferases"/>
    <property type="match status" value="1"/>
</dbReference>
<dbReference type="RefSeq" id="WP_128467535.1">
    <property type="nucleotide sequence ID" value="NZ_CP035108.1"/>
</dbReference>
<keyword evidence="2" id="KW-1185">Reference proteome</keyword>
<dbReference type="InterPro" id="IPR029044">
    <property type="entry name" value="Nucleotide-diphossugar_trans"/>
</dbReference>
<dbReference type="CDD" id="cd02518">
    <property type="entry name" value="GT2_SpsF"/>
    <property type="match status" value="1"/>
</dbReference>